<reference evidence="2 3" key="1">
    <citation type="journal article" date="2014" name="PLoS Genet.">
        <title>Phylogenetically driven sequencing of extremely halophilic archaea reveals strategies for static and dynamic osmo-response.</title>
        <authorList>
            <person name="Becker E.A."/>
            <person name="Seitzer P.M."/>
            <person name="Tritt A."/>
            <person name="Larsen D."/>
            <person name="Krusor M."/>
            <person name="Yao A.I."/>
            <person name="Wu D."/>
            <person name="Madern D."/>
            <person name="Eisen J.A."/>
            <person name="Darling A.E."/>
            <person name="Facciotti M.T."/>
        </authorList>
    </citation>
    <scope>NUCLEOTIDE SEQUENCE [LARGE SCALE GENOMIC DNA]</scope>
    <source>
        <strain evidence="2 3">JCM 14848</strain>
    </source>
</reference>
<feature type="compositionally biased region" description="Basic and acidic residues" evidence="1">
    <location>
        <begin position="49"/>
        <end position="59"/>
    </location>
</feature>
<proteinExistence type="predicted"/>
<comment type="caution">
    <text evidence="2">The sequence shown here is derived from an EMBL/GenBank/DDBJ whole genome shotgun (WGS) entry which is preliminary data.</text>
</comment>
<gene>
    <name evidence="2" type="ORF">C474_02351</name>
</gene>
<dbReference type="eggNOG" id="arCOG06216">
    <property type="taxonomic scope" value="Archaea"/>
</dbReference>
<dbReference type="EMBL" id="AOIV01000004">
    <property type="protein sequence ID" value="ELZ34509.1"/>
    <property type="molecule type" value="Genomic_DNA"/>
</dbReference>
<dbReference type="InterPro" id="IPR043828">
    <property type="entry name" value="DUF5805"/>
</dbReference>
<feature type="region of interest" description="Disordered" evidence="1">
    <location>
        <begin position="123"/>
        <end position="142"/>
    </location>
</feature>
<name>M0DK49_HALPD</name>
<sequence>MSSDDSQTEQKSVMTYVPVYQKDEWKRHAERLGMSQSEFVRTMVQAGRSDFEVPDRYGETEDSEVDDDAEGRKGEFEERVLSTLSATDHRSWDELLEALTDDIEDRLDETLQDLQASNRVQYSGRHGGYSLASGASGGDDGR</sequence>
<evidence type="ECO:0000256" key="1">
    <source>
        <dbReference type="SAM" id="MobiDB-lite"/>
    </source>
</evidence>
<accession>M0DK49</accession>
<organism evidence="2 3">
    <name type="scientific">Halogeometricum pallidum JCM 14848</name>
    <dbReference type="NCBI Taxonomy" id="1227487"/>
    <lineage>
        <taxon>Archaea</taxon>
        <taxon>Methanobacteriati</taxon>
        <taxon>Methanobacteriota</taxon>
        <taxon>Stenosarchaea group</taxon>
        <taxon>Halobacteria</taxon>
        <taxon>Halobacteriales</taxon>
        <taxon>Haloferacaceae</taxon>
        <taxon>Halogeometricum</taxon>
    </lineage>
</organism>
<feature type="compositionally biased region" description="Basic and acidic residues" evidence="1">
    <location>
        <begin position="70"/>
        <end position="80"/>
    </location>
</feature>
<dbReference type="PATRIC" id="fig|1227487.5.peg.482"/>
<keyword evidence="3" id="KW-1185">Reference proteome</keyword>
<evidence type="ECO:0000313" key="3">
    <source>
        <dbReference type="Proteomes" id="UP000011513"/>
    </source>
</evidence>
<evidence type="ECO:0000313" key="2">
    <source>
        <dbReference type="EMBL" id="ELZ34509.1"/>
    </source>
</evidence>
<feature type="region of interest" description="Disordered" evidence="1">
    <location>
        <begin position="48"/>
        <end position="80"/>
    </location>
</feature>
<dbReference type="Proteomes" id="UP000011513">
    <property type="component" value="Unassembled WGS sequence"/>
</dbReference>
<protein>
    <submittedName>
        <fullName evidence="2">Uncharacterized protein</fullName>
    </submittedName>
</protein>
<dbReference type="InParanoid" id="M0DK49"/>
<dbReference type="AlphaFoldDB" id="M0DK49"/>
<dbReference type="Pfam" id="PF19121">
    <property type="entry name" value="DUF5805"/>
    <property type="match status" value="1"/>
</dbReference>
<feature type="compositionally biased region" description="Acidic residues" evidence="1">
    <location>
        <begin position="60"/>
        <end position="69"/>
    </location>
</feature>